<dbReference type="PANTHER" id="PTHR36433:SF2">
    <property type="entry name" value="YXEA FAMILY PROTEIN"/>
    <property type="match status" value="1"/>
</dbReference>
<evidence type="ECO:0008006" key="4">
    <source>
        <dbReference type="Google" id="ProtNLM"/>
    </source>
</evidence>
<keyword evidence="1" id="KW-1133">Transmembrane helix</keyword>
<dbReference type="AlphaFoldDB" id="A0A166GSN2"/>
<dbReference type="SUPFAM" id="SSF159121">
    <property type="entry name" value="BC4932-like"/>
    <property type="match status" value="1"/>
</dbReference>
<dbReference type="RefSeq" id="WP_054761244.1">
    <property type="nucleotide sequence ID" value="NZ_JYDC01000042.1"/>
</dbReference>
<keyword evidence="3" id="KW-1185">Reference proteome</keyword>
<feature type="transmembrane region" description="Helical" evidence="1">
    <location>
        <begin position="6"/>
        <end position="24"/>
    </location>
</feature>
<organism evidence="2 3">
    <name type="scientific">Secundilactobacillus collinoides</name>
    <name type="common">Lactobacillus collinoides</name>
    <dbReference type="NCBI Taxonomy" id="33960"/>
    <lineage>
        <taxon>Bacteria</taxon>
        <taxon>Bacillati</taxon>
        <taxon>Bacillota</taxon>
        <taxon>Bacilli</taxon>
        <taxon>Lactobacillales</taxon>
        <taxon>Lactobacillaceae</taxon>
        <taxon>Secundilactobacillus</taxon>
    </lineage>
</organism>
<evidence type="ECO:0000313" key="2">
    <source>
        <dbReference type="EMBL" id="KZL40127.1"/>
    </source>
</evidence>
<keyword evidence="1" id="KW-0472">Membrane</keyword>
<evidence type="ECO:0000256" key="1">
    <source>
        <dbReference type="SAM" id="Phobius"/>
    </source>
</evidence>
<dbReference type="InterPro" id="IPR006542">
    <property type="entry name" value="DUF1093"/>
</dbReference>
<name>A0A166GSN2_SECCO</name>
<protein>
    <recommendedName>
        <fullName evidence="4">YxeA family protein</fullName>
    </recommendedName>
</protein>
<sequence length="122" mass="13698">MKTRTWVGLIIGLLIIIPAAIFGYSEFHGQTYYAQVGNLHNSYTEKSDSGKAMGKVYVYKMTGYDKVGKAKALTVTSMVGVKFTKGHYVKIVWSENKGVKSYARVQWREIPKAARTHLSTMN</sequence>
<accession>A0A166GSN2</accession>
<dbReference type="OrthoDB" id="2299005at2"/>
<dbReference type="Proteomes" id="UP000076480">
    <property type="component" value="Unassembled WGS sequence"/>
</dbReference>
<gene>
    <name evidence="2" type="ORF">TY91_09505</name>
</gene>
<dbReference type="InterPro" id="IPR036166">
    <property type="entry name" value="YxeA-like_sf"/>
</dbReference>
<evidence type="ECO:0000313" key="3">
    <source>
        <dbReference type="Proteomes" id="UP000076480"/>
    </source>
</evidence>
<proteinExistence type="predicted"/>
<keyword evidence="1" id="KW-0812">Transmembrane</keyword>
<dbReference type="PATRIC" id="fig|33960.6.peg.2496"/>
<dbReference type="Gene3D" id="2.40.50.480">
    <property type="match status" value="1"/>
</dbReference>
<dbReference type="Pfam" id="PF06486">
    <property type="entry name" value="DUF1093"/>
    <property type="match status" value="1"/>
</dbReference>
<comment type="caution">
    <text evidence="2">The sequence shown here is derived from an EMBL/GenBank/DDBJ whole genome shotgun (WGS) entry which is preliminary data.</text>
</comment>
<dbReference type="EMBL" id="JYDC01000042">
    <property type="protein sequence ID" value="KZL40127.1"/>
    <property type="molecule type" value="Genomic_DNA"/>
</dbReference>
<dbReference type="NCBIfam" id="TIGR01655">
    <property type="entry name" value="yxeA_fam"/>
    <property type="match status" value="1"/>
</dbReference>
<reference evidence="2 3" key="1">
    <citation type="submission" date="2015-02" db="EMBL/GenBank/DDBJ databases">
        <title>Draft genome sequence of Lactobacillus collinoides CUPV2371 isolated from a natural cider, the first genome sequence of a strain of this species.</title>
        <authorList>
            <person name="Puertas A.I."/>
            <person name="Spano G."/>
            <person name="Capozzi V."/>
            <person name="Lamontanara A."/>
            <person name="Orru L."/>
            <person name="Duenas M.T."/>
        </authorList>
    </citation>
    <scope>NUCLEOTIDE SEQUENCE [LARGE SCALE GENOMIC DNA]</scope>
    <source>
        <strain evidence="2 3">237</strain>
    </source>
</reference>
<dbReference type="PANTHER" id="PTHR36433">
    <property type="entry name" value="HYPOTHETICAL CYTOSOLIC PROTEIN"/>
    <property type="match status" value="1"/>
</dbReference>